<sequence>MKDFSTDNTMRGRAHENRYKLWVLLNANRWWLTGAMAAGIFGALLLWGVSNPPSAQEVLLTTDWVKMSFQALIGALITGTTLVVSINQLVLSQEIGPLGGQRQRMDLAMDFYKNTDELLEFPSPANPALFLKELIDATSDRARAFENAVQESDDEDFREHTEAYVEDLLENAEVATDQLENADFGSFAVMKAALNYNYDRKMYDLRWLLDEHEDHLTTAQREAGRETLEALTMYGPAREYIKTLYFQWSLVKLSQGILYLAVPALVVAGGMVMLVDGTAISGTLLGIDVWLWVICAAYTICVLPFLLFVSYILRLATIAKRTSAMGPLVLRGD</sequence>
<feature type="transmembrane region" description="Helical" evidence="1">
    <location>
        <begin position="289"/>
        <end position="313"/>
    </location>
</feature>
<organism evidence="2 3">
    <name type="scientific">Natronorubrum texcoconense</name>
    <dbReference type="NCBI Taxonomy" id="1095776"/>
    <lineage>
        <taxon>Archaea</taxon>
        <taxon>Methanobacteriati</taxon>
        <taxon>Methanobacteriota</taxon>
        <taxon>Stenosarchaea group</taxon>
        <taxon>Halobacteria</taxon>
        <taxon>Halobacteriales</taxon>
        <taxon>Natrialbaceae</taxon>
        <taxon>Natronorubrum</taxon>
    </lineage>
</organism>
<reference evidence="3" key="1">
    <citation type="submission" date="2016-10" db="EMBL/GenBank/DDBJ databases">
        <authorList>
            <person name="Varghese N."/>
            <person name="Submissions S."/>
        </authorList>
    </citation>
    <scope>NUCLEOTIDE SEQUENCE [LARGE SCALE GENOMIC DNA]</scope>
    <source>
        <strain evidence="3">B4,CECT 8067,JCM 17497</strain>
    </source>
</reference>
<proteinExistence type="predicted"/>
<feature type="transmembrane region" description="Helical" evidence="1">
    <location>
        <begin position="30"/>
        <end position="49"/>
    </location>
</feature>
<keyword evidence="1" id="KW-0812">Transmembrane</keyword>
<keyword evidence="1" id="KW-0472">Membrane</keyword>
<accession>A0A1G8TGD1</accession>
<dbReference type="Pfam" id="PF25927">
    <property type="entry name" value="DUF7972"/>
    <property type="match status" value="1"/>
</dbReference>
<dbReference type="AlphaFoldDB" id="A0A1G8TGD1"/>
<dbReference type="STRING" id="1095776.SAMN04515672_0461"/>
<evidence type="ECO:0000313" key="2">
    <source>
        <dbReference type="EMBL" id="SDJ40642.1"/>
    </source>
</evidence>
<keyword evidence="3" id="KW-1185">Reference proteome</keyword>
<evidence type="ECO:0000256" key="1">
    <source>
        <dbReference type="SAM" id="Phobius"/>
    </source>
</evidence>
<dbReference type="EMBL" id="FNFE01000001">
    <property type="protein sequence ID" value="SDJ40642.1"/>
    <property type="molecule type" value="Genomic_DNA"/>
</dbReference>
<gene>
    <name evidence="2" type="ORF">SAMN04515672_0461</name>
</gene>
<keyword evidence="1" id="KW-1133">Transmembrane helix</keyword>
<dbReference type="OrthoDB" id="202254at2157"/>
<evidence type="ECO:0000313" key="3">
    <source>
        <dbReference type="Proteomes" id="UP000198882"/>
    </source>
</evidence>
<protein>
    <submittedName>
        <fullName evidence="2">Uncharacterized protein</fullName>
    </submittedName>
</protein>
<feature type="transmembrane region" description="Helical" evidence="1">
    <location>
        <begin position="257"/>
        <end position="277"/>
    </location>
</feature>
<dbReference type="InterPro" id="IPR058278">
    <property type="entry name" value="DUF7972"/>
</dbReference>
<name>A0A1G8TGD1_9EURY</name>
<dbReference type="RefSeq" id="WP_090302996.1">
    <property type="nucleotide sequence ID" value="NZ_FNFE01000001.1"/>
</dbReference>
<feature type="transmembrane region" description="Helical" evidence="1">
    <location>
        <begin position="69"/>
        <end position="91"/>
    </location>
</feature>
<dbReference type="Proteomes" id="UP000198882">
    <property type="component" value="Unassembled WGS sequence"/>
</dbReference>